<accession>A0ABQ3VRM8</accession>
<keyword evidence="2" id="KW-1133">Transmembrane helix</keyword>
<evidence type="ECO:0008006" key="5">
    <source>
        <dbReference type="Google" id="ProtNLM"/>
    </source>
</evidence>
<feature type="region of interest" description="Disordered" evidence="1">
    <location>
        <begin position="1"/>
        <end position="101"/>
    </location>
</feature>
<feature type="compositionally biased region" description="Polar residues" evidence="1">
    <location>
        <begin position="28"/>
        <end position="40"/>
    </location>
</feature>
<dbReference type="RefSeq" id="WP_201365847.1">
    <property type="nucleotide sequence ID" value="NZ_BNJJ01000022.1"/>
</dbReference>
<feature type="compositionally biased region" description="Low complexity" evidence="1">
    <location>
        <begin position="41"/>
        <end position="53"/>
    </location>
</feature>
<keyword evidence="2" id="KW-0472">Membrane</keyword>
<evidence type="ECO:0000313" key="3">
    <source>
        <dbReference type="EMBL" id="GHO88238.1"/>
    </source>
</evidence>
<dbReference type="EMBL" id="BNJJ01000022">
    <property type="protein sequence ID" value="GHO88238.1"/>
    <property type="molecule type" value="Genomic_DNA"/>
</dbReference>
<dbReference type="Proteomes" id="UP000635565">
    <property type="component" value="Unassembled WGS sequence"/>
</dbReference>
<organism evidence="3 4">
    <name type="scientific">Dictyobacter formicarum</name>
    <dbReference type="NCBI Taxonomy" id="2778368"/>
    <lineage>
        <taxon>Bacteria</taxon>
        <taxon>Bacillati</taxon>
        <taxon>Chloroflexota</taxon>
        <taxon>Ktedonobacteria</taxon>
        <taxon>Ktedonobacterales</taxon>
        <taxon>Dictyobacteraceae</taxon>
        <taxon>Dictyobacter</taxon>
    </lineage>
</organism>
<proteinExistence type="predicted"/>
<evidence type="ECO:0000256" key="1">
    <source>
        <dbReference type="SAM" id="MobiDB-lite"/>
    </source>
</evidence>
<sequence length="248" mass="27232">MSNSTYLGYEVDVEDYQPASRPAPITRPGTSTRRYQTTDSRPAARPAGATLTRRATRDRATDSHLSPRLASRSQQSDAQKIKRQPTRPHYPQPEPEQHQPRMKLHPAVWVGGGMCLLLLAFVVFVNAYVWWMNAVSDPGYYTQSAHRDVVTVHTQQSGHTEQVRAFVDGQGHLDALMIPDGDMSKSRILQGPALSGFTHPQEAMLEVTSQGDVVDIEAVGPYGANGLAVSRPQTSWSVNVTSAIKSGK</sequence>
<reference evidence="3 4" key="1">
    <citation type="journal article" date="2021" name="Int. J. Syst. Evol. Microbiol.">
        <title>Reticulibacter mediterranei gen. nov., sp. nov., within the new family Reticulibacteraceae fam. nov., and Ktedonospora formicarum gen. nov., sp. nov., Ktedonobacter robiniae sp. nov., Dictyobacter formicarum sp. nov. and Dictyobacter arantiisoli sp. nov., belonging to the class Ktedonobacteria.</title>
        <authorList>
            <person name="Yabe S."/>
            <person name="Zheng Y."/>
            <person name="Wang C.M."/>
            <person name="Sakai Y."/>
            <person name="Abe K."/>
            <person name="Yokota A."/>
            <person name="Donadio S."/>
            <person name="Cavaletti L."/>
            <person name="Monciardini P."/>
        </authorList>
    </citation>
    <scope>NUCLEOTIDE SEQUENCE [LARGE SCALE GENOMIC DNA]</scope>
    <source>
        <strain evidence="3 4">SOSP1-9</strain>
    </source>
</reference>
<keyword evidence="2" id="KW-0812">Transmembrane</keyword>
<name>A0ABQ3VRM8_9CHLR</name>
<comment type="caution">
    <text evidence="3">The sequence shown here is derived from an EMBL/GenBank/DDBJ whole genome shotgun (WGS) entry which is preliminary data.</text>
</comment>
<feature type="transmembrane region" description="Helical" evidence="2">
    <location>
        <begin position="107"/>
        <end position="131"/>
    </location>
</feature>
<evidence type="ECO:0000313" key="4">
    <source>
        <dbReference type="Proteomes" id="UP000635565"/>
    </source>
</evidence>
<keyword evidence="4" id="KW-1185">Reference proteome</keyword>
<evidence type="ECO:0000256" key="2">
    <source>
        <dbReference type="SAM" id="Phobius"/>
    </source>
</evidence>
<gene>
    <name evidence="3" type="ORF">KSZ_62440</name>
</gene>
<protein>
    <recommendedName>
        <fullName evidence="5">Nitrogen fixation protein FixH</fullName>
    </recommendedName>
</protein>